<feature type="binding site" evidence="6">
    <location>
        <position position="83"/>
    </location>
    <ligand>
        <name>Fe cation</name>
        <dbReference type="ChEBI" id="CHEBI:24875"/>
        <note>catalytic</note>
    </ligand>
</feature>
<dbReference type="Pfam" id="PF05995">
    <property type="entry name" value="CDO_I"/>
    <property type="match status" value="1"/>
</dbReference>
<dbReference type="GO" id="GO:0016702">
    <property type="term" value="F:oxidoreductase activity, acting on single donors with incorporation of molecular oxygen, incorporation of two atoms of oxygen"/>
    <property type="evidence" value="ECO:0007669"/>
    <property type="project" value="InterPro"/>
</dbReference>
<dbReference type="InterPro" id="IPR014710">
    <property type="entry name" value="RmlC-like_jellyroll"/>
</dbReference>
<dbReference type="Proteomes" id="UP000538929">
    <property type="component" value="Unassembled WGS sequence"/>
</dbReference>
<dbReference type="Gene3D" id="2.60.120.10">
    <property type="entry name" value="Jelly Rolls"/>
    <property type="match status" value="1"/>
</dbReference>
<evidence type="ECO:0000256" key="6">
    <source>
        <dbReference type="PIRSR" id="PIRSR610300-51"/>
    </source>
</evidence>
<keyword evidence="9" id="KW-1185">Reference proteome</keyword>
<feature type="binding site" evidence="6">
    <location>
        <position position="127"/>
    </location>
    <ligand>
        <name>Fe cation</name>
        <dbReference type="ChEBI" id="CHEBI:24875"/>
        <note>catalytic</note>
    </ligand>
</feature>
<keyword evidence="2 6" id="KW-0479">Metal-binding</keyword>
<evidence type="ECO:0000256" key="2">
    <source>
        <dbReference type="ARBA" id="ARBA00022723"/>
    </source>
</evidence>
<feature type="binding site" evidence="6">
    <location>
        <position position="85"/>
    </location>
    <ligand>
        <name>Fe cation</name>
        <dbReference type="ChEBI" id="CHEBI:24875"/>
        <note>catalytic</note>
    </ligand>
</feature>
<dbReference type="CDD" id="cd10548">
    <property type="entry name" value="cupin_CDO"/>
    <property type="match status" value="1"/>
</dbReference>
<dbReference type="EMBL" id="VKHT01000248">
    <property type="protein sequence ID" value="MBB0244486.1"/>
    <property type="molecule type" value="Genomic_DNA"/>
</dbReference>
<organism evidence="8 9">
    <name type="scientific">Streptomyces alkaliphilus</name>
    <dbReference type="NCBI Taxonomy" id="1472722"/>
    <lineage>
        <taxon>Bacteria</taxon>
        <taxon>Bacillati</taxon>
        <taxon>Actinomycetota</taxon>
        <taxon>Actinomycetes</taxon>
        <taxon>Kitasatosporales</taxon>
        <taxon>Streptomycetaceae</taxon>
        <taxon>Streptomyces</taxon>
    </lineage>
</organism>
<dbReference type="InterPro" id="IPR011051">
    <property type="entry name" value="RmlC_Cupin_sf"/>
</dbReference>
<evidence type="ECO:0000256" key="4">
    <source>
        <dbReference type="ARBA" id="ARBA00023002"/>
    </source>
</evidence>
<evidence type="ECO:0000256" key="1">
    <source>
        <dbReference type="ARBA" id="ARBA00006622"/>
    </source>
</evidence>
<evidence type="ECO:0000313" key="9">
    <source>
        <dbReference type="Proteomes" id="UP000538929"/>
    </source>
</evidence>
<evidence type="ECO:0000256" key="3">
    <source>
        <dbReference type="ARBA" id="ARBA00022964"/>
    </source>
</evidence>
<dbReference type="InterPro" id="IPR010300">
    <property type="entry name" value="CDO_1"/>
</dbReference>
<keyword evidence="5 6" id="KW-0408">Iron</keyword>
<evidence type="ECO:0000256" key="7">
    <source>
        <dbReference type="SAM" id="MobiDB-lite"/>
    </source>
</evidence>
<dbReference type="SUPFAM" id="SSF51182">
    <property type="entry name" value="RmlC-like cupins"/>
    <property type="match status" value="1"/>
</dbReference>
<protein>
    <submittedName>
        <fullName evidence="8">Cysteine dioxygenase</fullName>
    </submittedName>
</protein>
<feature type="compositionally biased region" description="Polar residues" evidence="7">
    <location>
        <begin position="179"/>
        <end position="189"/>
    </location>
</feature>
<keyword evidence="3 8" id="KW-0223">Dioxygenase</keyword>
<feature type="region of interest" description="Disordered" evidence="7">
    <location>
        <begin position="158"/>
        <end position="189"/>
    </location>
</feature>
<dbReference type="PANTHER" id="PTHR12918:SF1">
    <property type="entry name" value="CYSTEINE DIOXYGENASE TYPE 1"/>
    <property type="match status" value="1"/>
</dbReference>
<evidence type="ECO:0000256" key="5">
    <source>
        <dbReference type="ARBA" id="ARBA00023004"/>
    </source>
</evidence>
<comment type="caution">
    <text evidence="8">The sequence shown here is derived from an EMBL/GenBank/DDBJ whole genome shotgun (WGS) entry which is preliminary data.</text>
</comment>
<dbReference type="PANTHER" id="PTHR12918">
    <property type="entry name" value="CYSTEINE DIOXYGENASE"/>
    <property type="match status" value="1"/>
</dbReference>
<name>A0A7W3TCS4_9ACTN</name>
<accession>A0A7W3TCS4</accession>
<evidence type="ECO:0000313" key="8">
    <source>
        <dbReference type="EMBL" id="MBB0244486.1"/>
    </source>
</evidence>
<dbReference type="AlphaFoldDB" id="A0A7W3TCS4"/>
<reference evidence="9" key="1">
    <citation type="submission" date="2019-10" db="EMBL/GenBank/DDBJ databases">
        <title>Streptomyces sp. nov., a novel actinobacterium isolated from alkaline environment.</title>
        <authorList>
            <person name="Golinska P."/>
        </authorList>
    </citation>
    <scope>NUCLEOTIDE SEQUENCE [LARGE SCALE GENOMIC DNA]</scope>
    <source>
        <strain evidence="9">DSM 42118</strain>
    </source>
</reference>
<comment type="similarity">
    <text evidence="1">Belongs to the cysteine dioxygenase family.</text>
</comment>
<dbReference type="RefSeq" id="WP_182606104.1">
    <property type="nucleotide sequence ID" value="NZ_VKHT01000248.1"/>
</dbReference>
<sequence length="189" mass="20111">MNNDNEIAGDASQVPHLMPPVPAHPSAVADFVALARRAARDRDRWEHLVRYDPVSRWYHRLEAGPGHEVWLLGWLPGQGSGRHTHGASSGVWTVLRGALTERTGPAGTGTRLATPGALHLTAPRSAHEVTNDTLEPAVSLHVYFPGLTEMPMLPADPARKGAVPVRHRPLGAPVGNPDGSPTPSAPGTC</sequence>
<keyword evidence="4" id="KW-0560">Oxidoreductase</keyword>
<proteinExistence type="inferred from homology"/>
<gene>
    <name evidence="8" type="ORF">FNQ90_10310</name>
</gene>
<dbReference type="GO" id="GO:0008198">
    <property type="term" value="F:ferrous iron binding"/>
    <property type="evidence" value="ECO:0007669"/>
    <property type="project" value="TreeGrafter"/>
</dbReference>